<organism evidence="1 2">
    <name type="scientific">Syphacia muris</name>
    <dbReference type="NCBI Taxonomy" id="451379"/>
    <lineage>
        <taxon>Eukaryota</taxon>
        <taxon>Metazoa</taxon>
        <taxon>Ecdysozoa</taxon>
        <taxon>Nematoda</taxon>
        <taxon>Chromadorea</taxon>
        <taxon>Rhabditida</taxon>
        <taxon>Spirurina</taxon>
        <taxon>Oxyuridomorpha</taxon>
        <taxon>Oxyuroidea</taxon>
        <taxon>Oxyuridae</taxon>
        <taxon>Syphacia</taxon>
    </lineage>
</organism>
<reference evidence="2" key="1">
    <citation type="submission" date="2017-02" db="UniProtKB">
        <authorList>
            <consortium name="WormBaseParasite"/>
        </authorList>
    </citation>
    <scope>IDENTIFICATION</scope>
</reference>
<dbReference type="Proteomes" id="UP000046393">
    <property type="component" value="Unplaced"/>
</dbReference>
<evidence type="ECO:0000313" key="1">
    <source>
        <dbReference type="Proteomes" id="UP000046393"/>
    </source>
</evidence>
<name>A0A0N5AIY8_9BILA</name>
<accession>A0A0N5AIY8</accession>
<evidence type="ECO:0000313" key="2">
    <source>
        <dbReference type="WBParaSite" id="SMUV_0000440101-mRNA-1"/>
    </source>
</evidence>
<proteinExistence type="predicted"/>
<sequence>MHFPKLTNYFVFIDYLLQMIDTLLGQTNFACVLGPTCYAYCNDCPNCKYAQNQIRNVLMRQNLGKQLILINNSRILVSAMSSFFNCNTMMNNTQTSEPFSCVFRHRCVKYCLDGKDCPQCYDVVKRVFTGYCYRNGFIEHYGKKCRLMFDELTKVFS</sequence>
<dbReference type="AlphaFoldDB" id="A0A0N5AIY8"/>
<dbReference type="Pfam" id="PF17266">
    <property type="entry name" value="DUF5332"/>
    <property type="match status" value="1"/>
</dbReference>
<protein>
    <submittedName>
        <fullName evidence="2">Uncharacterized protein</fullName>
    </submittedName>
</protein>
<keyword evidence="1" id="KW-1185">Reference proteome</keyword>
<dbReference type="WBParaSite" id="SMUV_0000440101-mRNA-1">
    <property type="protein sequence ID" value="SMUV_0000440101-mRNA-1"/>
    <property type="gene ID" value="SMUV_0000440101"/>
</dbReference>
<dbReference type="InterPro" id="IPR035161">
    <property type="entry name" value="DUF5332"/>
</dbReference>